<dbReference type="HOGENOM" id="CLU_137964_0_0_7"/>
<dbReference type="Pfam" id="PF01243">
    <property type="entry name" value="PNPOx_N"/>
    <property type="match status" value="1"/>
</dbReference>
<dbReference type="Proteomes" id="UP000007032">
    <property type="component" value="Chromosome"/>
</dbReference>
<dbReference type="Gene3D" id="2.30.110.10">
    <property type="entry name" value="Electron Transport, Fmn-binding Protein, Chain A"/>
    <property type="match status" value="1"/>
</dbReference>
<dbReference type="STRING" id="537970.HCAN_0681"/>
<feature type="domain" description="Pyridoxamine 5'-phosphate oxidase N-terminal" evidence="1">
    <location>
        <begin position="1"/>
        <end position="114"/>
    </location>
</feature>
<evidence type="ECO:0000313" key="2">
    <source>
        <dbReference type="EMBL" id="EES89395.1"/>
    </source>
</evidence>
<dbReference type="InterPro" id="IPR011576">
    <property type="entry name" value="Pyridox_Oxase_N"/>
</dbReference>
<name>C5ZW77_9HELI</name>
<proteinExistence type="predicted"/>
<evidence type="ECO:0000313" key="3">
    <source>
        <dbReference type="Proteomes" id="UP000007032"/>
    </source>
</evidence>
<gene>
    <name evidence="2" type="ORF">HCAN_0681</name>
</gene>
<dbReference type="OrthoDB" id="9792542at2"/>
<keyword evidence="3" id="KW-1185">Reference proteome</keyword>
<protein>
    <recommendedName>
        <fullName evidence="1">Pyridoxamine 5'-phosphate oxidase N-terminal domain-containing protein</fullName>
    </recommendedName>
</protein>
<sequence length="134" mass="15609">MTQEILDFLDKNVTFLATKGTCGNPRVRPIKSALYKDEKLYFCTSNKKGMYKHMQNFSGVELSAFDGENMWIRIRGEVKFDSNLAIKEAMFEKYPSLERIYQTPQNPDFVVFYLEKVSIKIQDFKGRDEVLTLA</sequence>
<dbReference type="eggNOG" id="COG5015">
    <property type="taxonomic scope" value="Bacteria"/>
</dbReference>
<accession>C5ZW77</accession>
<organism evidence="2 3">
    <name type="scientific">Helicobacter canadensis MIT 98-5491</name>
    <dbReference type="NCBI Taxonomy" id="537970"/>
    <lineage>
        <taxon>Bacteria</taxon>
        <taxon>Pseudomonadati</taxon>
        <taxon>Campylobacterota</taxon>
        <taxon>Epsilonproteobacteria</taxon>
        <taxon>Campylobacterales</taxon>
        <taxon>Helicobacteraceae</taxon>
        <taxon>Helicobacter</taxon>
    </lineage>
</organism>
<dbReference type="AlphaFoldDB" id="C5ZW77"/>
<dbReference type="RefSeq" id="WP_006655378.1">
    <property type="nucleotide sequence ID" value="NZ_CM000776.2"/>
</dbReference>
<reference evidence="2 3" key="1">
    <citation type="journal article" date="2009" name="J. Bacteriol.">
        <title>Genome sequence of the emerging pathogen Helicobacter canadensis.</title>
        <authorList>
            <person name="Loman N.J."/>
            <person name="Snyder L.A."/>
            <person name="Linton J.D."/>
            <person name="Langdon R."/>
            <person name="Lawson A.J."/>
            <person name="Weinstock G.M."/>
            <person name="Wren B.W."/>
            <person name="Pallen M.J."/>
        </authorList>
    </citation>
    <scope>NUCLEOTIDE SEQUENCE [LARGE SCALE GENOMIC DNA]</scope>
    <source>
        <strain evidence="2 3">MIT 98-5491</strain>
    </source>
</reference>
<dbReference type="EMBL" id="CM000776">
    <property type="protein sequence ID" value="EES89395.1"/>
    <property type="molecule type" value="Genomic_DNA"/>
</dbReference>
<dbReference type="SUPFAM" id="SSF50475">
    <property type="entry name" value="FMN-binding split barrel"/>
    <property type="match status" value="1"/>
</dbReference>
<evidence type="ECO:0000259" key="1">
    <source>
        <dbReference type="Pfam" id="PF01243"/>
    </source>
</evidence>
<dbReference type="InterPro" id="IPR012349">
    <property type="entry name" value="Split_barrel_FMN-bd"/>
</dbReference>